<dbReference type="GO" id="GO:0016758">
    <property type="term" value="F:hexosyltransferase activity"/>
    <property type="evidence" value="ECO:0007669"/>
    <property type="project" value="UniProtKB-ARBA"/>
</dbReference>
<dbReference type="InterPro" id="IPR001173">
    <property type="entry name" value="Glyco_trans_2-like"/>
</dbReference>
<gene>
    <name evidence="4" type="ORF">B2J69_10490</name>
</gene>
<keyword evidence="2" id="KW-0808">Transferase</keyword>
<protein>
    <submittedName>
        <fullName evidence="4">Amino acid ABC transporter substrate-binding protein</fullName>
    </submittedName>
</protein>
<evidence type="ECO:0000259" key="3">
    <source>
        <dbReference type="Pfam" id="PF00535"/>
    </source>
</evidence>
<comment type="caution">
    <text evidence="4">The sequence shown here is derived from an EMBL/GenBank/DDBJ whole genome shotgun (WGS) entry which is preliminary data.</text>
</comment>
<dbReference type="AlphaFoldDB" id="A0A1V9DI11"/>
<organism evidence="4 5">
    <name type="scientific">Pantoea latae</name>
    <dbReference type="NCBI Taxonomy" id="1964541"/>
    <lineage>
        <taxon>Bacteria</taxon>
        <taxon>Pseudomonadati</taxon>
        <taxon>Pseudomonadota</taxon>
        <taxon>Gammaproteobacteria</taxon>
        <taxon>Enterobacterales</taxon>
        <taxon>Erwiniaceae</taxon>
        <taxon>Pantoea</taxon>
    </lineage>
</organism>
<accession>A0A1V9DI11</accession>
<dbReference type="EMBL" id="MWUE01000016">
    <property type="protein sequence ID" value="OQP33490.1"/>
    <property type="molecule type" value="Genomic_DNA"/>
</dbReference>
<name>A0A1V9DI11_9GAMM</name>
<dbReference type="SUPFAM" id="SSF53448">
    <property type="entry name" value="Nucleotide-diphospho-sugar transferases"/>
    <property type="match status" value="1"/>
</dbReference>
<feature type="domain" description="Glycosyltransferase 2-like" evidence="3">
    <location>
        <begin position="10"/>
        <end position="128"/>
    </location>
</feature>
<reference evidence="4 5" key="1">
    <citation type="submission" date="2017-02" db="EMBL/GenBank/DDBJ databases">
        <title>Whole genome shotgun sequence of Pantoea agglomerans strain AS1 isolated from a cycad, Zamia floridana in Central Florida, USA.</title>
        <authorList>
            <person name="Lata P."/>
            <person name="Govindarajan S."/>
            <person name="Qi F."/>
            <person name="Li J.-L."/>
            <person name="Maurya S.K."/>
            <person name="Sahoo M.K."/>
        </authorList>
    </citation>
    <scope>NUCLEOTIDE SEQUENCE [LARGE SCALE GENOMIC DNA]</scope>
    <source>
        <strain evidence="4 5">AS1</strain>
    </source>
</reference>
<dbReference type="PANTHER" id="PTHR22916:SF51">
    <property type="entry name" value="GLYCOSYLTRANSFERASE EPSH-RELATED"/>
    <property type="match status" value="1"/>
</dbReference>
<dbReference type="Pfam" id="PF00535">
    <property type="entry name" value="Glycos_transf_2"/>
    <property type="match status" value="1"/>
</dbReference>
<evidence type="ECO:0000313" key="4">
    <source>
        <dbReference type="EMBL" id="OQP33490.1"/>
    </source>
</evidence>
<evidence type="ECO:0000313" key="5">
    <source>
        <dbReference type="Proteomes" id="UP000192769"/>
    </source>
</evidence>
<dbReference type="PANTHER" id="PTHR22916">
    <property type="entry name" value="GLYCOSYLTRANSFERASE"/>
    <property type="match status" value="1"/>
</dbReference>
<dbReference type="Proteomes" id="UP000192769">
    <property type="component" value="Unassembled WGS sequence"/>
</dbReference>
<keyword evidence="1" id="KW-0328">Glycosyltransferase</keyword>
<dbReference type="CDD" id="cd00761">
    <property type="entry name" value="Glyco_tranf_GTA_type"/>
    <property type="match status" value="1"/>
</dbReference>
<evidence type="ECO:0000256" key="1">
    <source>
        <dbReference type="ARBA" id="ARBA00022676"/>
    </source>
</evidence>
<dbReference type="RefSeq" id="WP_081139189.1">
    <property type="nucleotide sequence ID" value="NZ_MWUE01000016.1"/>
</dbReference>
<keyword evidence="5" id="KW-1185">Reference proteome</keyword>
<dbReference type="InterPro" id="IPR029044">
    <property type="entry name" value="Nucleotide-diphossugar_trans"/>
</dbReference>
<proteinExistence type="predicted"/>
<dbReference type="Gene3D" id="3.90.550.10">
    <property type="entry name" value="Spore Coat Polysaccharide Biosynthesis Protein SpsA, Chain A"/>
    <property type="match status" value="1"/>
</dbReference>
<sequence length="331" mass="37547">MVTLNNPLISVIVPVYNAEESIIRCVESVLAQRVPRVELILIDDGSTDSSPLMLESWRDHPQVRIITQRNNGVSSARNAGIAASRGSWLRFVDADDFLPADALSLCLAPIDEHVGLIVGESQHFTPQGEPIARAFPAEAQRVLSARDAVNDLLYFHPRHGICDKLFNGELIRAHQLRFNEQIANFEDLLFVMQYLSLLDSQRVICINSVIYHYVESENSATRSAVREKHFSFARSFSEMQRLLTRSNDKFFYFLLLKVSSAYLYKAIASGEFNRAFINDHIRRYRQAFKSYLSSGMIVNGWSLYFTLFFCSPRLVSQLRKLAQNAARGASS</sequence>
<evidence type="ECO:0000256" key="2">
    <source>
        <dbReference type="ARBA" id="ARBA00022679"/>
    </source>
</evidence>
<dbReference type="OrthoDB" id="6813549at2"/>